<keyword evidence="2" id="KW-1185">Reference proteome</keyword>
<dbReference type="AlphaFoldDB" id="A0A9P6JQJ4"/>
<comment type="caution">
    <text evidence="1">The sequence shown here is derived from an EMBL/GenBank/DDBJ whole genome shotgun (WGS) entry which is preliminary data.</text>
</comment>
<dbReference type="Proteomes" id="UP000807306">
    <property type="component" value="Unassembled WGS sequence"/>
</dbReference>
<name>A0A9P6JQJ4_9AGAR</name>
<evidence type="ECO:0000313" key="2">
    <source>
        <dbReference type="Proteomes" id="UP000807306"/>
    </source>
</evidence>
<gene>
    <name evidence="1" type="ORF">CPB83DRAFT_906662</name>
</gene>
<reference evidence="1" key="1">
    <citation type="submission" date="2020-11" db="EMBL/GenBank/DDBJ databases">
        <authorList>
            <consortium name="DOE Joint Genome Institute"/>
            <person name="Ahrendt S."/>
            <person name="Riley R."/>
            <person name="Andreopoulos W."/>
            <person name="Labutti K."/>
            <person name="Pangilinan J."/>
            <person name="Ruiz-Duenas F.J."/>
            <person name="Barrasa J.M."/>
            <person name="Sanchez-Garcia M."/>
            <person name="Camarero S."/>
            <person name="Miyauchi S."/>
            <person name="Serrano A."/>
            <person name="Linde D."/>
            <person name="Babiker R."/>
            <person name="Drula E."/>
            <person name="Ayuso-Fernandez I."/>
            <person name="Pacheco R."/>
            <person name="Padilla G."/>
            <person name="Ferreira P."/>
            <person name="Barriuso J."/>
            <person name="Kellner H."/>
            <person name="Castanera R."/>
            <person name="Alfaro M."/>
            <person name="Ramirez L."/>
            <person name="Pisabarro A.G."/>
            <person name="Kuo A."/>
            <person name="Tritt A."/>
            <person name="Lipzen A."/>
            <person name="He G."/>
            <person name="Yan M."/>
            <person name="Ng V."/>
            <person name="Cullen D."/>
            <person name="Martin F."/>
            <person name="Rosso M.-N."/>
            <person name="Henrissat B."/>
            <person name="Hibbett D."/>
            <person name="Martinez A.T."/>
            <person name="Grigoriev I.V."/>
        </authorList>
    </citation>
    <scope>NUCLEOTIDE SEQUENCE</scope>
    <source>
        <strain evidence="1">CBS 506.95</strain>
    </source>
</reference>
<organism evidence="1 2">
    <name type="scientific">Crepidotus variabilis</name>
    <dbReference type="NCBI Taxonomy" id="179855"/>
    <lineage>
        <taxon>Eukaryota</taxon>
        <taxon>Fungi</taxon>
        <taxon>Dikarya</taxon>
        <taxon>Basidiomycota</taxon>
        <taxon>Agaricomycotina</taxon>
        <taxon>Agaricomycetes</taxon>
        <taxon>Agaricomycetidae</taxon>
        <taxon>Agaricales</taxon>
        <taxon>Agaricineae</taxon>
        <taxon>Crepidotaceae</taxon>
        <taxon>Crepidotus</taxon>
    </lineage>
</organism>
<sequence>MTTPKTTSLSEKLLAEESETTNSLLGPPRLPPEIISLVFESLAVSKDWSTLRTCGVLSSAQLHSARKYLFSTVSISLITQVNVVTFKDIARRIQGLTTLLRRDPETSKYVTNLVLLDSFPVYDSDWITQHPCLPTFLHLLPNVQSFTFGCAVGYLSWALISSDLRIALTSLCKNPHLRTLTFCSLGNVPINLFDSAVRYLTLTNTLVSKAIVGDFQPSDNQFQLRYLAFRSSSLTHTESAWNLMQNCAATLKYLKWRCWEDPVAQASTLPGPIDLGKLTSLKKLSVRLSFGRHGYDLRGFHTLLQNTTEPMPLRILDISISFPLHFQPHKDRDILQHSSWVDFPDVLKRKEYRELKKVKMEFVINRYAGRTASNEGDPVLMFKKAIMRSLVKLRNASSFHFKLSIRTFNAS</sequence>
<protein>
    <submittedName>
        <fullName evidence="1">Uncharacterized protein</fullName>
    </submittedName>
</protein>
<accession>A0A9P6JQJ4</accession>
<proteinExistence type="predicted"/>
<evidence type="ECO:0000313" key="1">
    <source>
        <dbReference type="EMBL" id="KAF9528635.1"/>
    </source>
</evidence>
<dbReference type="OrthoDB" id="2745898at2759"/>
<dbReference type="EMBL" id="MU157851">
    <property type="protein sequence ID" value="KAF9528635.1"/>
    <property type="molecule type" value="Genomic_DNA"/>
</dbReference>